<comment type="caution">
    <text evidence="1">The sequence shown here is derived from an EMBL/GenBank/DDBJ whole genome shotgun (WGS) entry which is preliminary data.</text>
</comment>
<reference evidence="1 2" key="1">
    <citation type="submission" date="2020-08" db="EMBL/GenBank/DDBJ databases">
        <title>Genomic Encyclopedia of Type Strains, Phase III (KMG-III): the genomes of soil and plant-associated and newly described type strains.</title>
        <authorList>
            <person name="Whitman W."/>
        </authorList>
    </citation>
    <scope>NUCLEOTIDE SEQUENCE [LARGE SCALE GENOMIC DNA]</scope>
    <source>
        <strain evidence="1 2">CECT 7247</strain>
    </source>
</reference>
<organism evidence="1 2">
    <name type="scientific">Roseateles terrae</name>
    <dbReference type="NCBI Taxonomy" id="431060"/>
    <lineage>
        <taxon>Bacteria</taxon>
        <taxon>Pseudomonadati</taxon>
        <taxon>Pseudomonadota</taxon>
        <taxon>Betaproteobacteria</taxon>
        <taxon>Burkholderiales</taxon>
        <taxon>Sphaerotilaceae</taxon>
        <taxon>Roseateles</taxon>
    </lineage>
</organism>
<keyword evidence="2" id="KW-1185">Reference proteome</keyword>
<accession>A0ABR6GQE3</accession>
<dbReference type="EMBL" id="JACHXO010000002">
    <property type="protein sequence ID" value="MBB3193921.1"/>
    <property type="molecule type" value="Genomic_DNA"/>
</dbReference>
<gene>
    <name evidence="1" type="ORF">FHS28_001306</name>
</gene>
<sequence>MDKTCSDCKHYRPAPTDCATVAEYGDCRAHPPTVIVIEDEPVSEFPAVNADEGCGEWEPKQ</sequence>
<evidence type="ECO:0000313" key="2">
    <source>
        <dbReference type="Proteomes" id="UP000574369"/>
    </source>
</evidence>
<dbReference type="Proteomes" id="UP000574369">
    <property type="component" value="Unassembled WGS sequence"/>
</dbReference>
<protein>
    <recommendedName>
        <fullName evidence="3">Benzylsuccinate synthase</fullName>
    </recommendedName>
</protein>
<name>A0ABR6GQE3_9BURK</name>
<evidence type="ECO:0000313" key="1">
    <source>
        <dbReference type="EMBL" id="MBB3193921.1"/>
    </source>
</evidence>
<dbReference type="RefSeq" id="WP_088449819.1">
    <property type="nucleotide sequence ID" value="NZ_JACHXO010000002.1"/>
</dbReference>
<proteinExistence type="predicted"/>
<evidence type="ECO:0008006" key="3">
    <source>
        <dbReference type="Google" id="ProtNLM"/>
    </source>
</evidence>